<dbReference type="InterPro" id="IPR050796">
    <property type="entry name" value="SCF_F-box_component"/>
</dbReference>
<name>A0AAP0RTF8_LIQFO</name>
<evidence type="ECO:0000259" key="2">
    <source>
        <dbReference type="PROSITE" id="PS50181"/>
    </source>
</evidence>
<feature type="region of interest" description="Disordered" evidence="1">
    <location>
        <begin position="1"/>
        <end position="36"/>
    </location>
</feature>
<dbReference type="InterPro" id="IPR017451">
    <property type="entry name" value="F-box-assoc_interact_dom"/>
</dbReference>
<proteinExistence type="predicted"/>
<feature type="domain" description="F-box" evidence="2">
    <location>
        <begin position="32"/>
        <end position="82"/>
    </location>
</feature>
<dbReference type="PANTHER" id="PTHR31672">
    <property type="entry name" value="BNACNNG10540D PROTEIN"/>
    <property type="match status" value="1"/>
</dbReference>
<dbReference type="NCBIfam" id="TIGR01640">
    <property type="entry name" value="F_box_assoc_1"/>
    <property type="match status" value="1"/>
</dbReference>
<gene>
    <name evidence="3" type="ORF">L1049_023487</name>
</gene>
<accession>A0AAP0RTF8</accession>
<feature type="compositionally biased region" description="Basic residues" evidence="1">
    <location>
        <begin position="1"/>
        <end position="17"/>
    </location>
</feature>
<dbReference type="Gene3D" id="1.20.1280.50">
    <property type="match status" value="1"/>
</dbReference>
<dbReference type="Pfam" id="PF07734">
    <property type="entry name" value="FBA_1"/>
    <property type="match status" value="1"/>
</dbReference>
<dbReference type="SUPFAM" id="SSF81383">
    <property type="entry name" value="F-box domain"/>
    <property type="match status" value="1"/>
</dbReference>
<dbReference type="AlphaFoldDB" id="A0AAP0RTF8"/>
<dbReference type="PANTHER" id="PTHR31672:SF13">
    <property type="entry name" value="F-BOX PROTEIN CPR30-LIKE"/>
    <property type="match status" value="1"/>
</dbReference>
<dbReference type="Proteomes" id="UP001415857">
    <property type="component" value="Unassembled WGS sequence"/>
</dbReference>
<dbReference type="InterPro" id="IPR036047">
    <property type="entry name" value="F-box-like_dom_sf"/>
</dbReference>
<dbReference type="InterPro" id="IPR006527">
    <property type="entry name" value="F-box-assoc_dom_typ1"/>
</dbReference>
<protein>
    <recommendedName>
        <fullName evidence="2">F-box domain-containing protein</fullName>
    </recommendedName>
</protein>
<evidence type="ECO:0000313" key="4">
    <source>
        <dbReference type="Proteomes" id="UP001415857"/>
    </source>
</evidence>
<dbReference type="InterPro" id="IPR001810">
    <property type="entry name" value="F-box_dom"/>
</dbReference>
<evidence type="ECO:0000256" key="1">
    <source>
        <dbReference type="SAM" id="MobiDB-lite"/>
    </source>
</evidence>
<dbReference type="SMART" id="SM00256">
    <property type="entry name" value="FBOX"/>
    <property type="match status" value="1"/>
</dbReference>
<dbReference type="EMBL" id="JBBPBK010000005">
    <property type="protein sequence ID" value="KAK9284316.1"/>
    <property type="molecule type" value="Genomic_DNA"/>
</dbReference>
<dbReference type="Pfam" id="PF00646">
    <property type="entry name" value="F-box"/>
    <property type="match status" value="1"/>
</dbReference>
<comment type="caution">
    <text evidence="3">The sequence shown here is derived from an EMBL/GenBank/DDBJ whole genome shotgun (WGS) entry which is preliminary data.</text>
</comment>
<evidence type="ECO:0000313" key="3">
    <source>
        <dbReference type="EMBL" id="KAK9284316.1"/>
    </source>
</evidence>
<reference evidence="3 4" key="1">
    <citation type="journal article" date="2024" name="Plant J.">
        <title>Genome sequences and population genomics reveal climatic adaptation and genomic divergence between two closely related sweetgum species.</title>
        <authorList>
            <person name="Xu W.Q."/>
            <person name="Ren C.Q."/>
            <person name="Zhang X.Y."/>
            <person name="Comes H.P."/>
            <person name="Liu X.H."/>
            <person name="Li Y.G."/>
            <person name="Kettle C.J."/>
            <person name="Jalonen R."/>
            <person name="Gaisberger H."/>
            <person name="Ma Y.Z."/>
            <person name="Qiu Y.X."/>
        </authorList>
    </citation>
    <scope>NUCLEOTIDE SEQUENCE [LARGE SCALE GENOMIC DNA]</scope>
    <source>
        <strain evidence="3">Hangzhou</strain>
    </source>
</reference>
<organism evidence="3 4">
    <name type="scientific">Liquidambar formosana</name>
    <name type="common">Formosan gum</name>
    <dbReference type="NCBI Taxonomy" id="63359"/>
    <lineage>
        <taxon>Eukaryota</taxon>
        <taxon>Viridiplantae</taxon>
        <taxon>Streptophyta</taxon>
        <taxon>Embryophyta</taxon>
        <taxon>Tracheophyta</taxon>
        <taxon>Spermatophyta</taxon>
        <taxon>Magnoliopsida</taxon>
        <taxon>eudicotyledons</taxon>
        <taxon>Gunneridae</taxon>
        <taxon>Pentapetalae</taxon>
        <taxon>Saxifragales</taxon>
        <taxon>Altingiaceae</taxon>
        <taxon>Liquidambar</taxon>
    </lineage>
</organism>
<sequence length="442" mass="50494">MKRSKKSIVHIQGKSKRVAAEENDSNNDQQPSPSMGDLPTHLLIEILSRLSVKTIFICRCVSKTWLNLLSTPPFAKHHFTRAHTCPLLQNPSGKRLSRTLYLVELDRDSDLGDGSFGYSVNEKLDTKFNCPKLDEAKKMMPKCTRSLGLKLDIVNSCNGLLCLRGPSCDDPVVVYNPVAGDYITIPTPEKDNCMEKAVVSGLGFSPKTNRYKVLRMLYFRRPSVGQRLYVHMAETHTVGSGEWRRIGSCPFSLCRKSFPAFLNGALHWFRDDYHPDFIVSFNFGDERFQTIQPPPPYFLANDQFGPKQSSYRSYYSFKSEISMGVLKGSLYLCDSSSYGHFDIWVMKEYGVKESWFKEFKINTLLGRTWPAGLYQPIDFLENGDLLMYFKRNALISYDGVEFKYFKIRETESKFLAVAHIPSFVSLKDMVGNNVEVLNVRSR</sequence>
<dbReference type="PROSITE" id="PS50181">
    <property type="entry name" value="FBOX"/>
    <property type="match status" value="1"/>
</dbReference>
<keyword evidence="4" id="KW-1185">Reference proteome</keyword>